<evidence type="ECO:0000313" key="9">
    <source>
        <dbReference type="EMBL" id="ALU30045.1"/>
    </source>
</evidence>
<dbReference type="AlphaFoldDB" id="A0A0U2NBF2"/>
<evidence type="ECO:0000313" key="10">
    <source>
        <dbReference type="EMBL" id="ALU30736.1"/>
    </source>
</evidence>
<protein>
    <submittedName>
        <fullName evidence="9">MFS transporter</fullName>
    </submittedName>
</protein>
<dbReference type="GO" id="GO:0005886">
    <property type="term" value="C:plasma membrane"/>
    <property type="evidence" value="ECO:0007669"/>
    <property type="project" value="UniProtKB-SubCell"/>
</dbReference>
<dbReference type="InterPro" id="IPR005828">
    <property type="entry name" value="MFS_sugar_transport-like"/>
</dbReference>
<keyword evidence="2" id="KW-0813">Transport</keyword>
<dbReference type="PaxDb" id="1435377-SUSAZ_08810"/>
<dbReference type="Proteomes" id="UP000065473">
    <property type="component" value="Chromosome"/>
</dbReference>
<feature type="transmembrane region" description="Helical" evidence="7">
    <location>
        <begin position="269"/>
        <end position="291"/>
    </location>
</feature>
<keyword evidence="4 7" id="KW-0812">Transmembrane</keyword>
<dbReference type="PANTHER" id="PTHR43045:SF1">
    <property type="entry name" value="SHIKIMATE TRANSPORTER"/>
    <property type="match status" value="1"/>
</dbReference>
<reference evidence="11 12" key="1">
    <citation type="submission" date="2015-12" db="EMBL/GenBank/DDBJ databases">
        <title>A stable core within a dynamic pangenome in Sulfolobus acidocaldarius.</title>
        <authorList>
            <person name="Anderson R."/>
            <person name="Kouris A."/>
            <person name="Seward C."/>
            <person name="Campbell K."/>
            <person name="Whitaker R."/>
        </authorList>
    </citation>
    <scope>NUCLEOTIDE SEQUENCE [LARGE SCALE GENOMIC DNA]</scope>
    <source>
        <strain evidence="9 12">GG12-C01-09</strain>
        <strain evidence="10 11">NG05B_CO5_07</strain>
    </source>
</reference>
<feature type="transmembrane region" description="Helical" evidence="7">
    <location>
        <begin position="49"/>
        <end position="71"/>
    </location>
</feature>
<dbReference type="OMA" id="SWVGGYV"/>
<dbReference type="GeneID" id="14550025"/>
<dbReference type="Pfam" id="PF00083">
    <property type="entry name" value="Sugar_tr"/>
    <property type="match status" value="1"/>
</dbReference>
<evidence type="ECO:0000256" key="7">
    <source>
        <dbReference type="SAM" id="Phobius"/>
    </source>
</evidence>
<feature type="domain" description="Major facilitator superfamily (MFS) profile" evidence="8">
    <location>
        <begin position="7"/>
        <end position="415"/>
    </location>
</feature>
<dbReference type="EMBL" id="CP013694">
    <property type="protein sequence ID" value="ALU30045.1"/>
    <property type="molecule type" value="Genomic_DNA"/>
</dbReference>
<proteinExistence type="predicted"/>
<evidence type="ECO:0000313" key="12">
    <source>
        <dbReference type="Proteomes" id="UP000065473"/>
    </source>
</evidence>
<dbReference type="InterPro" id="IPR036259">
    <property type="entry name" value="MFS_trans_sf"/>
</dbReference>
<keyword evidence="6 7" id="KW-0472">Membrane</keyword>
<evidence type="ECO:0000313" key="11">
    <source>
        <dbReference type="Proteomes" id="UP000060043"/>
    </source>
</evidence>
<feature type="transmembrane region" description="Helical" evidence="7">
    <location>
        <begin position="322"/>
        <end position="345"/>
    </location>
</feature>
<feature type="transmembrane region" description="Helical" evidence="7">
    <location>
        <begin position="143"/>
        <end position="167"/>
    </location>
</feature>
<dbReference type="InterPro" id="IPR005829">
    <property type="entry name" value="Sugar_transporter_CS"/>
</dbReference>
<dbReference type="Pfam" id="PF07690">
    <property type="entry name" value="MFS_1"/>
    <property type="match status" value="1"/>
</dbReference>
<dbReference type="EMBL" id="CP013695">
    <property type="protein sequence ID" value="ALU30736.1"/>
    <property type="molecule type" value="Genomic_DNA"/>
</dbReference>
<dbReference type="Gene3D" id="1.20.1250.20">
    <property type="entry name" value="MFS general substrate transporter like domains"/>
    <property type="match status" value="2"/>
</dbReference>
<dbReference type="PROSITE" id="PS50850">
    <property type="entry name" value="MFS"/>
    <property type="match status" value="1"/>
</dbReference>
<dbReference type="PROSITE" id="PS00217">
    <property type="entry name" value="SUGAR_TRANSPORT_2"/>
    <property type="match status" value="1"/>
</dbReference>
<feature type="transmembrane region" description="Helical" evidence="7">
    <location>
        <begin position="365"/>
        <end position="385"/>
    </location>
</feature>
<feature type="transmembrane region" description="Helical" evidence="7">
    <location>
        <begin position="103"/>
        <end position="122"/>
    </location>
</feature>
<evidence type="ECO:0000259" key="8">
    <source>
        <dbReference type="PROSITE" id="PS50850"/>
    </source>
</evidence>
<dbReference type="InterPro" id="IPR011701">
    <property type="entry name" value="MFS"/>
</dbReference>
<evidence type="ECO:0000256" key="5">
    <source>
        <dbReference type="ARBA" id="ARBA00022989"/>
    </source>
</evidence>
<name>A0A0U2NBF2_9CREN</name>
<comment type="subcellular location">
    <subcellularLocation>
        <location evidence="1">Cell membrane</location>
        <topology evidence="1">Multi-pass membrane protein</topology>
    </subcellularLocation>
</comment>
<organism evidence="9 12">
    <name type="scientific">Sulfolobus acidocaldarius</name>
    <dbReference type="NCBI Taxonomy" id="2285"/>
    <lineage>
        <taxon>Archaea</taxon>
        <taxon>Thermoproteota</taxon>
        <taxon>Thermoprotei</taxon>
        <taxon>Sulfolobales</taxon>
        <taxon>Sulfolobaceae</taxon>
        <taxon>Sulfolobus</taxon>
    </lineage>
</organism>
<accession>A0A0U2NBF2</accession>
<dbReference type="SUPFAM" id="SSF103473">
    <property type="entry name" value="MFS general substrate transporter"/>
    <property type="match status" value="1"/>
</dbReference>
<sequence>MKDETRASIAASIGIAFEFYDFLIFGFISGILAKLFFPSTNSLVSLLDTLAVFATGFAGRPIGAIIFGHLGDKIGRKYTLILTMTLMGLSSLFTGLLPGYASIGILAPLLLTTLRILQGVSLGGEFGGGITLSAEFAEPSKRAFYVGIAQMAQGTGPLLATGLIFLFSSFMSTQEYNSIGWRILFVIGALIAVIGVIIRLKISESPVFKKVRETGKISKIPLAEAFRHHWKKILLGLGFIVGGTTMTYATGVFASSYLENVIGVPTKEVSLILVIGYIIQTIAIFLFGYLADRIGRKPLMITTAAGLVIFVYPYFYLLSTGAFSNILLAQLIYSIVGSASTAAYATALTEMFPTSVRYTALSFDYHVGVAVFGGTTPFIATYLIYATGYKLAPVYWGIAGMIVTLIAYILYKETLGTMFEGQQKVS</sequence>
<feature type="transmembrane region" description="Helical" evidence="7">
    <location>
        <begin position="233"/>
        <end position="257"/>
    </location>
</feature>
<evidence type="ECO:0000256" key="3">
    <source>
        <dbReference type="ARBA" id="ARBA00022475"/>
    </source>
</evidence>
<evidence type="ECO:0000256" key="1">
    <source>
        <dbReference type="ARBA" id="ARBA00004651"/>
    </source>
</evidence>
<feature type="transmembrane region" description="Helical" evidence="7">
    <location>
        <begin position="391"/>
        <end position="411"/>
    </location>
</feature>
<evidence type="ECO:0000256" key="4">
    <source>
        <dbReference type="ARBA" id="ARBA00022692"/>
    </source>
</evidence>
<keyword evidence="3" id="KW-1003">Cell membrane</keyword>
<dbReference type="InterPro" id="IPR020846">
    <property type="entry name" value="MFS_dom"/>
</dbReference>
<feature type="transmembrane region" description="Helical" evidence="7">
    <location>
        <begin position="179"/>
        <end position="200"/>
    </location>
</feature>
<dbReference type="GO" id="GO:0022857">
    <property type="term" value="F:transmembrane transporter activity"/>
    <property type="evidence" value="ECO:0007669"/>
    <property type="project" value="InterPro"/>
</dbReference>
<feature type="transmembrane region" description="Helical" evidence="7">
    <location>
        <begin position="12"/>
        <end position="37"/>
    </location>
</feature>
<evidence type="ECO:0000256" key="2">
    <source>
        <dbReference type="ARBA" id="ARBA00022448"/>
    </source>
</evidence>
<evidence type="ECO:0000256" key="6">
    <source>
        <dbReference type="ARBA" id="ARBA00023136"/>
    </source>
</evidence>
<dbReference type="Proteomes" id="UP000060043">
    <property type="component" value="Chromosome"/>
</dbReference>
<dbReference type="STRING" id="1435377.SUSAZ_08810"/>
<dbReference type="OrthoDB" id="117970at2157"/>
<keyword evidence="5 7" id="KW-1133">Transmembrane helix</keyword>
<dbReference type="PANTHER" id="PTHR43045">
    <property type="entry name" value="SHIKIMATE TRANSPORTER"/>
    <property type="match status" value="1"/>
</dbReference>
<feature type="transmembrane region" description="Helical" evidence="7">
    <location>
        <begin position="298"/>
        <end position="316"/>
    </location>
</feature>
<gene>
    <name evidence="9" type="ORF">ATY89_08940</name>
    <name evidence="10" type="ORF">ATZ20_00355</name>
</gene>
<dbReference type="RefSeq" id="WP_011278643.1">
    <property type="nucleotide sequence ID" value="NZ_BHWZ01000004.1"/>
</dbReference>